<feature type="transmembrane region" description="Helical" evidence="5">
    <location>
        <begin position="355"/>
        <end position="378"/>
    </location>
</feature>
<feature type="transmembrane region" description="Helical" evidence="5">
    <location>
        <begin position="105"/>
        <end position="127"/>
    </location>
</feature>
<dbReference type="InterPro" id="IPR020846">
    <property type="entry name" value="MFS_dom"/>
</dbReference>
<feature type="transmembrane region" description="Helical" evidence="5">
    <location>
        <begin position="426"/>
        <end position="452"/>
    </location>
</feature>
<keyword evidence="8" id="KW-1185">Reference proteome</keyword>
<gene>
    <name evidence="7" type="ORF">IFR04_014710</name>
</gene>
<comment type="subcellular location">
    <subcellularLocation>
        <location evidence="1">Membrane</location>
        <topology evidence="1">Multi-pass membrane protein</topology>
    </subcellularLocation>
</comment>
<evidence type="ECO:0000259" key="6">
    <source>
        <dbReference type="PROSITE" id="PS50850"/>
    </source>
</evidence>
<feature type="transmembrane region" description="Helical" evidence="5">
    <location>
        <begin position="399"/>
        <end position="420"/>
    </location>
</feature>
<evidence type="ECO:0000313" key="8">
    <source>
        <dbReference type="Proteomes" id="UP000664132"/>
    </source>
</evidence>
<feature type="domain" description="Major facilitator superfamily (MFS) profile" evidence="6">
    <location>
        <begin position="73"/>
        <end position="516"/>
    </location>
</feature>
<dbReference type="Proteomes" id="UP000664132">
    <property type="component" value="Unassembled WGS sequence"/>
</dbReference>
<evidence type="ECO:0000256" key="3">
    <source>
        <dbReference type="ARBA" id="ARBA00022989"/>
    </source>
</evidence>
<sequence length="534" mass="59308">MDFVSIRRTPEPPAFEPKVVEIERGVYDVDADSQLVGTIVMGSLDTGRRALRPQPSMDWNDPLNWSDWQKYRTYLIISVFSFLAAANTSKYVLAASLLEKELDKSHMTVEFLTSFSILASGLGNIFWVPVMRVLGERPTLLLALPIFVAANVWSAKTHHFNQLLASSILSGFVSAAAEAPVVAVVTDLYFVHERGAKMMVFHFALSGGLYLGPLVNAYIIEYSTWRIACESYSIAAGALWIIAAFFFQETTYHNRDVYAPVSSYGSRTTFAGKLSVVKGYNEHMNIINVLCDCISIVSYPNVLWTGLLIGTFSAWHVVPNSQVAYVLLTSFRDIIIQLTSYRTFTESPYNHETPFLGLFAISGFIGSILAIPVGGKLIDILSNRFTTSHYGTREPEYRLYALIIPAFVGPAGVLLFGLTIAEKRPWIQAAIGYAMQAFGLTTFSNIVVTYIVDTYLTHAAEALTVVFVLKGVIGAVVMLYGDDWIRVAGQKQAFGQMAGLQYFLCLWVVVFVLWGKKIRAFTVRYGPVRRTGHS</sequence>
<dbReference type="InterPro" id="IPR036259">
    <property type="entry name" value="MFS_trans_sf"/>
</dbReference>
<proteinExistence type="predicted"/>
<feature type="transmembrane region" description="Helical" evidence="5">
    <location>
        <begin position="493"/>
        <end position="514"/>
    </location>
</feature>
<feature type="transmembrane region" description="Helical" evidence="5">
    <location>
        <begin position="459"/>
        <end position="481"/>
    </location>
</feature>
<evidence type="ECO:0000256" key="1">
    <source>
        <dbReference type="ARBA" id="ARBA00004141"/>
    </source>
</evidence>
<dbReference type="PROSITE" id="PS50850">
    <property type="entry name" value="MFS"/>
    <property type="match status" value="1"/>
</dbReference>
<evidence type="ECO:0000313" key="7">
    <source>
        <dbReference type="EMBL" id="KAG4412162.1"/>
    </source>
</evidence>
<feature type="transmembrane region" description="Helical" evidence="5">
    <location>
        <begin position="168"/>
        <end position="191"/>
    </location>
</feature>
<feature type="transmembrane region" description="Helical" evidence="5">
    <location>
        <begin position="225"/>
        <end position="247"/>
    </location>
</feature>
<comment type="caution">
    <text evidence="7">The sequence shown here is derived from an EMBL/GenBank/DDBJ whole genome shotgun (WGS) entry which is preliminary data.</text>
</comment>
<dbReference type="AlphaFoldDB" id="A0A8H7T2U6"/>
<dbReference type="OrthoDB" id="5215911at2759"/>
<dbReference type="EMBL" id="JAFJYH010000405">
    <property type="protein sequence ID" value="KAG4412162.1"/>
    <property type="molecule type" value="Genomic_DNA"/>
</dbReference>
<feature type="transmembrane region" description="Helical" evidence="5">
    <location>
        <begin position="74"/>
        <end position="93"/>
    </location>
</feature>
<organism evidence="7 8">
    <name type="scientific">Cadophora malorum</name>
    <dbReference type="NCBI Taxonomy" id="108018"/>
    <lineage>
        <taxon>Eukaryota</taxon>
        <taxon>Fungi</taxon>
        <taxon>Dikarya</taxon>
        <taxon>Ascomycota</taxon>
        <taxon>Pezizomycotina</taxon>
        <taxon>Leotiomycetes</taxon>
        <taxon>Helotiales</taxon>
        <taxon>Ploettnerulaceae</taxon>
        <taxon>Cadophora</taxon>
    </lineage>
</organism>
<dbReference type="Gene3D" id="1.20.1250.20">
    <property type="entry name" value="MFS general substrate transporter like domains"/>
    <property type="match status" value="1"/>
</dbReference>
<reference evidence="7" key="1">
    <citation type="submission" date="2021-02" db="EMBL/GenBank/DDBJ databases">
        <title>Genome sequence Cadophora malorum strain M34.</title>
        <authorList>
            <person name="Stefanovic E."/>
            <person name="Vu D."/>
            <person name="Scully C."/>
            <person name="Dijksterhuis J."/>
            <person name="Roader J."/>
            <person name="Houbraken J."/>
        </authorList>
    </citation>
    <scope>NUCLEOTIDE SEQUENCE</scope>
    <source>
        <strain evidence="7">M34</strain>
    </source>
</reference>
<dbReference type="InterPro" id="IPR011701">
    <property type="entry name" value="MFS"/>
</dbReference>
<dbReference type="Pfam" id="PF07690">
    <property type="entry name" value="MFS_1"/>
    <property type="match status" value="1"/>
</dbReference>
<evidence type="ECO:0000256" key="2">
    <source>
        <dbReference type="ARBA" id="ARBA00022692"/>
    </source>
</evidence>
<dbReference type="GO" id="GO:0005886">
    <property type="term" value="C:plasma membrane"/>
    <property type="evidence" value="ECO:0007669"/>
    <property type="project" value="TreeGrafter"/>
</dbReference>
<dbReference type="SUPFAM" id="SSF103473">
    <property type="entry name" value="MFS general substrate transporter"/>
    <property type="match status" value="1"/>
</dbReference>
<dbReference type="GO" id="GO:0022857">
    <property type="term" value="F:transmembrane transporter activity"/>
    <property type="evidence" value="ECO:0007669"/>
    <property type="project" value="InterPro"/>
</dbReference>
<dbReference type="PANTHER" id="PTHR23502:SF160">
    <property type="entry name" value="MAJOR FACILITATOR SUPERFAMILY (MFS) PROFILE DOMAIN-CONTAINING PROTEIN-RELATED"/>
    <property type="match status" value="1"/>
</dbReference>
<evidence type="ECO:0000256" key="5">
    <source>
        <dbReference type="SAM" id="Phobius"/>
    </source>
</evidence>
<feature type="transmembrane region" description="Helical" evidence="5">
    <location>
        <begin position="198"/>
        <end position="219"/>
    </location>
</feature>
<protein>
    <recommendedName>
        <fullName evidence="6">Major facilitator superfamily (MFS) profile domain-containing protein</fullName>
    </recommendedName>
</protein>
<keyword evidence="3 5" id="KW-1133">Transmembrane helix</keyword>
<evidence type="ECO:0000256" key="4">
    <source>
        <dbReference type="ARBA" id="ARBA00023136"/>
    </source>
</evidence>
<accession>A0A8H7T2U6</accession>
<dbReference type="PANTHER" id="PTHR23502">
    <property type="entry name" value="MAJOR FACILITATOR SUPERFAMILY"/>
    <property type="match status" value="1"/>
</dbReference>
<keyword evidence="2 5" id="KW-0812">Transmembrane</keyword>
<keyword evidence="4 5" id="KW-0472">Membrane</keyword>
<feature type="transmembrane region" description="Helical" evidence="5">
    <location>
        <begin position="139"/>
        <end position="156"/>
    </location>
</feature>
<name>A0A8H7T2U6_9HELO</name>
<feature type="transmembrane region" description="Helical" evidence="5">
    <location>
        <begin position="302"/>
        <end position="318"/>
    </location>
</feature>